<dbReference type="EMBL" id="CAJOBH010007493">
    <property type="protein sequence ID" value="CAF4085745.1"/>
    <property type="molecule type" value="Genomic_DNA"/>
</dbReference>
<evidence type="ECO:0008006" key="4">
    <source>
        <dbReference type="Google" id="ProtNLM"/>
    </source>
</evidence>
<evidence type="ECO:0000313" key="2">
    <source>
        <dbReference type="EMBL" id="CAF4085745.1"/>
    </source>
</evidence>
<organism evidence="2 3">
    <name type="scientific">Rotaria magnacalcarata</name>
    <dbReference type="NCBI Taxonomy" id="392030"/>
    <lineage>
        <taxon>Eukaryota</taxon>
        <taxon>Metazoa</taxon>
        <taxon>Spiralia</taxon>
        <taxon>Gnathifera</taxon>
        <taxon>Rotifera</taxon>
        <taxon>Eurotatoria</taxon>
        <taxon>Bdelloidea</taxon>
        <taxon>Philodinida</taxon>
        <taxon>Philodinidae</taxon>
        <taxon>Rotaria</taxon>
    </lineage>
</organism>
<dbReference type="EMBL" id="CAJOBI010005565">
    <property type="protein sequence ID" value="CAF4035917.1"/>
    <property type="molecule type" value="Genomic_DNA"/>
</dbReference>
<proteinExistence type="predicted"/>
<reference evidence="2" key="1">
    <citation type="submission" date="2021-02" db="EMBL/GenBank/DDBJ databases">
        <authorList>
            <person name="Nowell W R."/>
        </authorList>
    </citation>
    <scope>NUCLEOTIDE SEQUENCE</scope>
</reference>
<evidence type="ECO:0000313" key="3">
    <source>
        <dbReference type="Proteomes" id="UP000681967"/>
    </source>
</evidence>
<protein>
    <recommendedName>
        <fullName evidence="4">PARP catalytic domain-containing protein</fullName>
    </recommendedName>
</protein>
<gene>
    <name evidence="2" type="ORF">BYL167_LOCUS18328</name>
    <name evidence="1" type="ORF">SMN809_LOCUS13835</name>
</gene>
<dbReference type="Proteomes" id="UP000676336">
    <property type="component" value="Unassembled WGS sequence"/>
</dbReference>
<accession>A0A8S2Q5K1</accession>
<dbReference type="AlphaFoldDB" id="A0A8S2Q5K1"/>
<dbReference type="Gene3D" id="3.90.228.10">
    <property type="match status" value="1"/>
</dbReference>
<sequence length="174" mass="19858">MPRTPCRYGAYCWCVDATSSIPFLVRLFHGTSSENASGIERVGLQPSKKGHIGPGFYFTTQEHAQAIARYRGHGQHTYLLEVEVDLGNLKNKKAEEDDQDGRWRQKYDACTTIHPRWVDPQGHPVVDKPFREWCVKDHAKMTIVGRQQLDVNYQKGSGFQCHQVKHQQIIVIPG</sequence>
<name>A0A8S2Q5K1_9BILA</name>
<evidence type="ECO:0000313" key="1">
    <source>
        <dbReference type="EMBL" id="CAF4035917.1"/>
    </source>
</evidence>
<dbReference type="Proteomes" id="UP000681967">
    <property type="component" value="Unassembled WGS sequence"/>
</dbReference>
<comment type="caution">
    <text evidence="2">The sequence shown here is derived from an EMBL/GenBank/DDBJ whole genome shotgun (WGS) entry which is preliminary data.</text>
</comment>
<dbReference type="SUPFAM" id="SSF56399">
    <property type="entry name" value="ADP-ribosylation"/>
    <property type="match status" value="1"/>
</dbReference>